<evidence type="ECO:0000313" key="3">
    <source>
        <dbReference type="Proteomes" id="UP000886998"/>
    </source>
</evidence>
<evidence type="ECO:0000256" key="1">
    <source>
        <dbReference type="SAM" id="MobiDB-lite"/>
    </source>
</evidence>
<protein>
    <submittedName>
        <fullName evidence="2">Uncharacterized protein</fullName>
    </submittedName>
</protein>
<accession>A0A8X6YKY7</accession>
<dbReference type="AlphaFoldDB" id="A0A8X6YKY7"/>
<feature type="region of interest" description="Disordered" evidence="1">
    <location>
        <begin position="1"/>
        <end position="71"/>
    </location>
</feature>
<name>A0A8X6YKY7_9ARAC</name>
<dbReference type="Proteomes" id="UP000886998">
    <property type="component" value="Unassembled WGS sequence"/>
</dbReference>
<dbReference type="OrthoDB" id="10556151at2759"/>
<proteinExistence type="predicted"/>
<comment type="caution">
    <text evidence="2">The sequence shown here is derived from an EMBL/GenBank/DDBJ whole genome shotgun (WGS) entry which is preliminary data.</text>
</comment>
<feature type="non-terminal residue" evidence="2">
    <location>
        <position position="1"/>
    </location>
</feature>
<evidence type="ECO:0000313" key="2">
    <source>
        <dbReference type="EMBL" id="GFY74273.1"/>
    </source>
</evidence>
<gene>
    <name evidence="2" type="ORF">TNIN_321511</name>
</gene>
<organism evidence="2 3">
    <name type="scientific">Trichonephila inaurata madagascariensis</name>
    <dbReference type="NCBI Taxonomy" id="2747483"/>
    <lineage>
        <taxon>Eukaryota</taxon>
        <taxon>Metazoa</taxon>
        <taxon>Ecdysozoa</taxon>
        <taxon>Arthropoda</taxon>
        <taxon>Chelicerata</taxon>
        <taxon>Arachnida</taxon>
        <taxon>Araneae</taxon>
        <taxon>Araneomorphae</taxon>
        <taxon>Entelegynae</taxon>
        <taxon>Araneoidea</taxon>
        <taxon>Nephilidae</taxon>
        <taxon>Trichonephila</taxon>
        <taxon>Trichonephila inaurata</taxon>
    </lineage>
</organism>
<keyword evidence="3" id="KW-1185">Reference proteome</keyword>
<dbReference type="EMBL" id="BMAV01020643">
    <property type="protein sequence ID" value="GFY74273.1"/>
    <property type="molecule type" value="Genomic_DNA"/>
</dbReference>
<sequence>TVYSATAQYEDASLPVVPPPPPPRSSASSPASYRHLHQDGHHHHVSTMTSDHLLQPPATEDEDTASSVDPEGPIQSYQILEWEAQPPDYGKEKKLRRYVYMDPQIPPPN</sequence>
<reference evidence="2" key="1">
    <citation type="submission" date="2020-08" db="EMBL/GenBank/DDBJ databases">
        <title>Multicomponent nature underlies the extraordinary mechanical properties of spider dragline silk.</title>
        <authorList>
            <person name="Kono N."/>
            <person name="Nakamura H."/>
            <person name="Mori M."/>
            <person name="Yoshida Y."/>
            <person name="Ohtoshi R."/>
            <person name="Malay A.D."/>
            <person name="Moran D.A.P."/>
            <person name="Tomita M."/>
            <person name="Numata K."/>
            <person name="Arakawa K."/>
        </authorList>
    </citation>
    <scope>NUCLEOTIDE SEQUENCE</scope>
</reference>